<sequence>MLHGFLNTTKEEEYEELDNEPNPGESKVSSEISASRPSDGKESQSNTSASDRQSSNDRNVKIIYKPDRGNRGSEGTNAAALLNHAKSERAPTAENPPYTYENGTEHYKPPGSRGSRAGRHTSTAAPFNYFKSKHVPSNCKKTAEDQSYTYKGKTEHSNTSKSTSFTARVAEIAESAIRERQCQN</sequence>
<feature type="compositionally biased region" description="Basic and acidic residues" evidence="1">
    <location>
        <begin position="54"/>
        <end position="71"/>
    </location>
</feature>
<keyword evidence="3" id="KW-1185">Reference proteome</keyword>
<name>A0A4Y8D820_9HELO</name>
<reference evidence="2 3" key="1">
    <citation type="submission" date="2017-11" db="EMBL/GenBank/DDBJ databases">
        <title>Comparative genomics of Botrytis spp.</title>
        <authorList>
            <person name="Valero-Jimenez C.A."/>
            <person name="Tapia P."/>
            <person name="Veloso J."/>
            <person name="Silva-Moreno E."/>
            <person name="Staats M."/>
            <person name="Valdes J.H."/>
            <person name="Van Kan J.A.L."/>
        </authorList>
    </citation>
    <scope>NUCLEOTIDE SEQUENCE [LARGE SCALE GENOMIC DNA]</scope>
    <source>
        <strain evidence="2 3">MUCL2830</strain>
    </source>
</reference>
<evidence type="ECO:0000256" key="1">
    <source>
        <dbReference type="SAM" id="MobiDB-lite"/>
    </source>
</evidence>
<feature type="compositionally biased region" description="Polar residues" evidence="1">
    <location>
        <begin position="27"/>
        <end position="36"/>
    </location>
</feature>
<proteinExistence type="predicted"/>
<dbReference type="EMBL" id="PHWZ01000107">
    <property type="protein sequence ID" value="TEY70319.1"/>
    <property type="molecule type" value="Genomic_DNA"/>
</dbReference>
<dbReference type="Proteomes" id="UP000297299">
    <property type="component" value="Unassembled WGS sequence"/>
</dbReference>
<gene>
    <name evidence="2" type="ORF">BOTCAL_0107g00200</name>
</gene>
<evidence type="ECO:0000313" key="2">
    <source>
        <dbReference type="EMBL" id="TEY70319.1"/>
    </source>
</evidence>
<comment type="caution">
    <text evidence="2">The sequence shown here is derived from an EMBL/GenBank/DDBJ whole genome shotgun (WGS) entry which is preliminary data.</text>
</comment>
<accession>A0A4Y8D820</accession>
<feature type="region of interest" description="Disordered" evidence="1">
    <location>
        <begin position="1"/>
        <end position="121"/>
    </location>
</feature>
<dbReference type="AlphaFoldDB" id="A0A4Y8D820"/>
<feature type="compositionally biased region" description="Polar residues" evidence="1">
    <location>
        <begin position="43"/>
        <end position="53"/>
    </location>
</feature>
<organism evidence="2 3">
    <name type="scientific">Botryotinia calthae</name>
    <dbReference type="NCBI Taxonomy" id="38488"/>
    <lineage>
        <taxon>Eukaryota</taxon>
        <taxon>Fungi</taxon>
        <taxon>Dikarya</taxon>
        <taxon>Ascomycota</taxon>
        <taxon>Pezizomycotina</taxon>
        <taxon>Leotiomycetes</taxon>
        <taxon>Helotiales</taxon>
        <taxon>Sclerotiniaceae</taxon>
        <taxon>Botryotinia</taxon>
    </lineage>
</organism>
<protein>
    <submittedName>
        <fullName evidence="2">Uncharacterized protein</fullName>
    </submittedName>
</protein>
<evidence type="ECO:0000313" key="3">
    <source>
        <dbReference type="Proteomes" id="UP000297299"/>
    </source>
</evidence>